<comment type="caution">
    <text evidence="1">The sequence shown here is derived from an EMBL/GenBank/DDBJ whole genome shotgun (WGS) entry which is preliminary data.</text>
</comment>
<gene>
    <name evidence="1" type="ORF">HaLaN_32829</name>
</gene>
<accession>A0A6A0ANL2</accession>
<proteinExistence type="predicted"/>
<dbReference type="EMBL" id="BLLF01008612">
    <property type="protein sequence ID" value="GFH33454.1"/>
    <property type="molecule type" value="Genomic_DNA"/>
</dbReference>
<sequence>MAGRWALSYRQRGSSCMPQEKLLLHRIKLAAPCPNFRGSSQRGLPGMALCIVASPAINSAP</sequence>
<reference evidence="1 2" key="1">
    <citation type="submission" date="2020-02" db="EMBL/GenBank/DDBJ databases">
        <title>Draft genome sequence of Haematococcus lacustris strain NIES-144.</title>
        <authorList>
            <person name="Morimoto D."/>
            <person name="Nakagawa S."/>
            <person name="Yoshida T."/>
            <person name="Sawayama S."/>
        </authorList>
    </citation>
    <scope>NUCLEOTIDE SEQUENCE [LARGE SCALE GENOMIC DNA]</scope>
    <source>
        <strain evidence="1 2">NIES-144</strain>
    </source>
</reference>
<feature type="non-terminal residue" evidence="1">
    <location>
        <position position="61"/>
    </location>
</feature>
<organism evidence="1 2">
    <name type="scientific">Haematococcus lacustris</name>
    <name type="common">Green alga</name>
    <name type="synonym">Haematococcus pluvialis</name>
    <dbReference type="NCBI Taxonomy" id="44745"/>
    <lineage>
        <taxon>Eukaryota</taxon>
        <taxon>Viridiplantae</taxon>
        <taxon>Chlorophyta</taxon>
        <taxon>core chlorophytes</taxon>
        <taxon>Chlorophyceae</taxon>
        <taxon>CS clade</taxon>
        <taxon>Chlamydomonadales</taxon>
        <taxon>Haematococcaceae</taxon>
        <taxon>Haematococcus</taxon>
    </lineage>
</organism>
<name>A0A6A0ANL2_HAELA</name>
<evidence type="ECO:0000313" key="1">
    <source>
        <dbReference type="EMBL" id="GFH33454.1"/>
    </source>
</evidence>
<keyword evidence="2" id="KW-1185">Reference proteome</keyword>
<dbReference type="AlphaFoldDB" id="A0A6A0ANL2"/>
<evidence type="ECO:0000313" key="2">
    <source>
        <dbReference type="Proteomes" id="UP000485058"/>
    </source>
</evidence>
<protein>
    <submittedName>
        <fullName evidence="1">Uncharacterized protein</fullName>
    </submittedName>
</protein>
<dbReference type="Proteomes" id="UP000485058">
    <property type="component" value="Unassembled WGS sequence"/>
</dbReference>